<dbReference type="AlphaFoldDB" id="A0A0M9A969"/>
<name>A0A0M9A969_9HYME</name>
<gene>
    <name evidence="2" type="ORF">WN51_11387</name>
</gene>
<keyword evidence="3" id="KW-1185">Reference proteome</keyword>
<sequence>MTDYGRRRNPVDRSSATEETERLKIIVADRNDKVAEGINVREDEFRRDRFDLPGRGERNEKRATSLPSAALVEEREKARAKGRKRARNVRIRLYGRGRTGERREGILNLFAPNAVHFWRSVTDCRNERVYTNYARTARKVEKRNVFTANRSRFDRKRMKQLSTGERKAYLIVRGWDLQDARGVEVATYADLYGERNTARSPPLYSYANKLRE</sequence>
<accession>A0A0M9A969</accession>
<protein>
    <submittedName>
        <fullName evidence="2">Uncharacterized protein</fullName>
    </submittedName>
</protein>
<evidence type="ECO:0000256" key="1">
    <source>
        <dbReference type="SAM" id="MobiDB-lite"/>
    </source>
</evidence>
<reference evidence="2 3" key="1">
    <citation type="submission" date="2015-07" db="EMBL/GenBank/DDBJ databases">
        <title>The genome of Melipona quadrifasciata.</title>
        <authorList>
            <person name="Pan H."/>
            <person name="Kapheim K."/>
        </authorList>
    </citation>
    <scope>NUCLEOTIDE SEQUENCE [LARGE SCALE GENOMIC DNA]</scope>
    <source>
        <strain evidence="2">0111107301</strain>
        <tissue evidence="2">Whole body</tissue>
    </source>
</reference>
<evidence type="ECO:0000313" key="2">
    <source>
        <dbReference type="EMBL" id="KOX79777.1"/>
    </source>
</evidence>
<evidence type="ECO:0000313" key="3">
    <source>
        <dbReference type="Proteomes" id="UP000053105"/>
    </source>
</evidence>
<dbReference type="Proteomes" id="UP000053105">
    <property type="component" value="Unassembled WGS sequence"/>
</dbReference>
<dbReference type="EMBL" id="KQ435710">
    <property type="protein sequence ID" value="KOX79777.1"/>
    <property type="molecule type" value="Genomic_DNA"/>
</dbReference>
<feature type="region of interest" description="Disordered" evidence="1">
    <location>
        <begin position="1"/>
        <end position="20"/>
    </location>
</feature>
<proteinExistence type="predicted"/>
<organism evidence="2 3">
    <name type="scientific">Melipona quadrifasciata</name>
    <dbReference type="NCBI Taxonomy" id="166423"/>
    <lineage>
        <taxon>Eukaryota</taxon>
        <taxon>Metazoa</taxon>
        <taxon>Ecdysozoa</taxon>
        <taxon>Arthropoda</taxon>
        <taxon>Hexapoda</taxon>
        <taxon>Insecta</taxon>
        <taxon>Pterygota</taxon>
        <taxon>Neoptera</taxon>
        <taxon>Endopterygota</taxon>
        <taxon>Hymenoptera</taxon>
        <taxon>Apocrita</taxon>
        <taxon>Aculeata</taxon>
        <taxon>Apoidea</taxon>
        <taxon>Anthophila</taxon>
        <taxon>Apidae</taxon>
        <taxon>Melipona</taxon>
    </lineage>
</organism>